<dbReference type="EMBL" id="BOCI01000248">
    <property type="protein sequence ID" value="GHW01231.1"/>
    <property type="molecule type" value="Genomic_DNA"/>
</dbReference>
<gene>
    <name evidence="2" type="ORF">lacNasYZ03_09180</name>
</gene>
<evidence type="ECO:0000313" key="3">
    <source>
        <dbReference type="Proteomes" id="UP000616547"/>
    </source>
</evidence>
<proteinExistence type="predicted"/>
<feature type="domain" description="NAD(P)-binding" evidence="1">
    <location>
        <begin position="8"/>
        <end position="166"/>
    </location>
</feature>
<evidence type="ECO:0000313" key="2">
    <source>
        <dbReference type="EMBL" id="GHW01231.1"/>
    </source>
</evidence>
<accession>A0ABQ3W422</accession>
<sequence length="179" mass="19204">MKIIILAATGRVADKLIPKLVDDNSLTLFGHNVTERLKQYAGQAKLVDGDLTDEAAVRAAAEGQELAVLNYMAGSTVARHVVNALTGTSCKRLVVTTGHCSDDESLGGKIFADSSLDTTCIYLPWIRDNSGKDGYEVVADDLQQEDASQVSHEGVARYIADLVKEPGRDLNAEISLKEA</sequence>
<protein>
    <recommendedName>
        <fullName evidence="1">NAD(P)-binding domain-containing protein</fullName>
    </recommendedName>
</protein>
<name>A0ABQ3W422_9LACO</name>
<comment type="caution">
    <text evidence="2">The sequence shown here is derived from an EMBL/GenBank/DDBJ whole genome shotgun (WGS) entry which is preliminary data.</text>
</comment>
<organism evidence="2 3">
    <name type="scientific">Lactobacillus nasalidis</name>
    <dbReference type="NCBI Taxonomy" id="2797258"/>
    <lineage>
        <taxon>Bacteria</taxon>
        <taxon>Bacillati</taxon>
        <taxon>Bacillota</taxon>
        <taxon>Bacilli</taxon>
        <taxon>Lactobacillales</taxon>
        <taxon>Lactobacillaceae</taxon>
        <taxon>Lactobacillus</taxon>
    </lineage>
</organism>
<dbReference type="InterPro" id="IPR016040">
    <property type="entry name" value="NAD(P)-bd_dom"/>
</dbReference>
<dbReference type="SUPFAM" id="SSF51735">
    <property type="entry name" value="NAD(P)-binding Rossmann-fold domains"/>
    <property type="match status" value="1"/>
</dbReference>
<reference evidence="3" key="1">
    <citation type="submission" date="2021-01" db="EMBL/GenBank/DDBJ databases">
        <title>Draft genome sequence of Nasalis larvatus strain YZ03.</title>
        <authorList>
            <person name="Suzuki-Hashido N."/>
            <person name="Tsuchida S."/>
            <person name="Hayakawa T."/>
        </authorList>
    </citation>
    <scope>NUCLEOTIDE SEQUENCE [LARGE SCALE GENOMIC DNA]</scope>
    <source>
        <strain evidence="3">YZ03</strain>
    </source>
</reference>
<keyword evidence="3" id="KW-1185">Reference proteome</keyword>
<dbReference type="InterPro" id="IPR036291">
    <property type="entry name" value="NAD(P)-bd_dom_sf"/>
</dbReference>
<dbReference type="Proteomes" id="UP000616547">
    <property type="component" value="Unassembled WGS sequence"/>
</dbReference>
<dbReference type="Pfam" id="PF13460">
    <property type="entry name" value="NAD_binding_10"/>
    <property type="match status" value="1"/>
</dbReference>
<dbReference type="RefSeq" id="WP_201331265.1">
    <property type="nucleotide sequence ID" value="NZ_BOCG01000400.1"/>
</dbReference>
<dbReference type="Gene3D" id="3.40.50.720">
    <property type="entry name" value="NAD(P)-binding Rossmann-like Domain"/>
    <property type="match status" value="1"/>
</dbReference>
<evidence type="ECO:0000259" key="1">
    <source>
        <dbReference type="Pfam" id="PF13460"/>
    </source>
</evidence>